<dbReference type="SMART" id="SM00947">
    <property type="entry name" value="Pro_CA"/>
    <property type="match status" value="1"/>
</dbReference>
<dbReference type="Proteomes" id="UP000094296">
    <property type="component" value="Unassembled WGS sequence"/>
</dbReference>
<feature type="binding site" evidence="6">
    <location>
        <position position="103"/>
    </location>
    <ligand>
        <name>Zn(2+)</name>
        <dbReference type="ChEBI" id="CHEBI:29105"/>
    </ligand>
</feature>
<evidence type="ECO:0000256" key="2">
    <source>
        <dbReference type="ARBA" id="ARBA00012925"/>
    </source>
</evidence>
<dbReference type="Pfam" id="PF00484">
    <property type="entry name" value="Pro_CA"/>
    <property type="match status" value="1"/>
</dbReference>
<comment type="catalytic activity">
    <reaction evidence="5">
        <text>hydrogencarbonate + H(+) = CO2 + H2O</text>
        <dbReference type="Rhea" id="RHEA:10748"/>
        <dbReference type="ChEBI" id="CHEBI:15377"/>
        <dbReference type="ChEBI" id="CHEBI:15378"/>
        <dbReference type="ChEBI" id="CHEBI:16526"/>
        <dbReference type="ChEBI" id="CHEBI:17544"/>
        <dbReference type="EC" id="4.2.1.1"/>
    </reaction>
</comment>
<dbReference type="OrthoDB" id="9792260at2"/>
<proteinExistence type="inferred from homology"/>
<evidence type="ECO:0000256" key="5">
    <source>
        <dbReference type="ARBA" id="ARBA00048348"/>
    </source>
</evidence>
<protein>
    <recommendedName>
        <fullName evidence="2">carbonic anhydrase</fullName>
        <ecNumber evidence="2">4.2.1.1</ecNumber>
    </recommendedName>
</protein>
<evidence type="ECO:0000256" key="3">
    <source>
        <dbReference type="ARBA" id="ARBA00022723"/>
    </source>
</evidence>
<feature type="binding site" evidence="6">
    <location>
        <position position="100"/>
    </location>
    <ligand>
        <name>Zn(2+)</name>
        <dbReference type="ChEBI" id="CHEBI:29105"/>
    </ligand>
</feature>
<dbReference type="Gene3D" id="3.40.1050.10">
    <property type="entry name" value="Carbonic anhydrase"/>
    <property type="match status" value="1"/>
</dbReference>
<keyword evidence="3 6" id="KW-0479">Metal-binding</keyword>
<organism evidence="7 8">
    <name type="scientific">Desulfuribacillus alkaliarsenatis</name>
    <dbReference type="NCBI Taxonomy" id="766136"/>
    <lineage>
        <taxon>Bacteria</taxon>
        <taxon>Bacillati</taxon>
        <taxon>Bacillota</taxon>
        <taxon>Desulfuribacillia</taxon>
        <taxon>Desulfuribacillales</taxon>
        <taxon>Desulfuribacillaceae</taxon>
        <taxon>Desulfuribacillus</taxon>
    </lineage>
</organism>
<dbReference type="EC" id="4.2.1.1" evidence="2"/>
<evidence type="ECO:0000313" key="7">
    <source>
        <dbReference type="EMBL" id="OEF97819.1"/>
    </source>
</evidence>
<dbReference type="STRING" id="766136.BHF68_13375"/>
<keyword evidence="4 6" id="KW-0862">Zinc</keyword>
<gene>
    <name evidence="7" type="ORF">BHF68_13375</name>
</gene>
<dbReference type="InterPro" id="IPR001765">
    <property type="entry name" value="Carbonic_anhydrase"/>
</dbReference>
<comment type="similarity">
    <text evidence="1">Belongs to the beta-class carbonic anhydrase family.</text>
</comment>
<comment type="cofactor">
    <cofactor evidence="6">
        <name>Zn(2+)</name>
        <dbReference type="ChEBI" id="CHEBI:29105"/>
    </cofactor>
    <text evidence="6">Binds 1 zinc ion per subunit.</text>
</comment>
<dbReference type="InterPro" id="IPR036874">
    <property type="entry name" value="Carbonic_anhydrase_sf"/>
</dbReference>
<reference evidence="7 8" key="1">
    <citation type="submission" date="2016-09" db="EMBL/GenBank/DDBJ databases">
        <title>Draft genome sequence for the type strain of Desulfuribacillus alkaliarsenatis AHT28, an obligately anaerobic, sulfidogenic bacterium isolated from Russian soda lake sediments.</title>
        <authorList>
            <person name="Abin C.A."/>
            <person name="Hollibaugh J.T."/>
        </authorList>
    </citation>
    <scope>NUCLEOTIDE SEQUENCE [LARGE SCALE GENOMIC DNA]</scope>
    <source>
        <strain evidence="7 8">AHT28</strain>
    </source>
</reference>
<feature type="binding site" evidence="6">
    <location>
        <position position="44"/>
    </location>
    <ligand>
        <name>Zn(2+)</name>
        <dbReference type="ChEBI" id="CHEBI:29105"/>
    </ligand>
</feature>
<dbReference type="CDD" id="cd03379">
    <property type="entry name" value="beta_CA_cladeD"/>
    <property type="match status" value="1"/>
</dbReference>
<name>A0A1E5G403_9FIRM</name>
<comment type="caution">
    <text evidence="7">The sequence shown here is derived from an EMBL/GenBank/DDBJ whole genome shotgun (WGS) entry which is preliminary data.</text>
</comment>
<evidence type="ECO:0000256" key="6">
    <source>
        <dbReference type="PIRSR" id="PIRSR601765-1"/>
    </source>
</evidence>
<dbReference type="EMBL" id="MIJE01000003">
    <property type="protein sequence ID" value="OEF97819.1"/>
    <property type="molecule type" value="Genomic_DNA"/>
</dbReference>
<accession>A0A1E5G403</accession>
<dbReference type="SUPFAM" id="SSF53056">
    <property type="entry name" value="beta-carbonic anhydrase, cab"/>
    <property type="match status" value="1"/>
</dbReference>
<evidence type="ECO:0000313" key="8">
    <source>
        <dbReference type="Proteomes" id="UP000094296"/>
    </source>
</evidence>
<feature type="binding site" evidence="6">
    <location>
        <position position="42"/>
    </location>
    <ligand>
        <name>Zn(2+)</name>
        <dbReference type="ChEBI" id="CHEBI:29105"/>
    </ligand>
</feature>
<dbReference type="AlphaFoldDB" id="A0A1E5G403"/>
<evidence type="ECO:0000256" key="4">
    <source>
        <dbReference type="ARBA" id="ARBA00022833"/>
    </source>
</evidence>
<dbReference type="PANTHER" id="PTHR43175">
    <property type="entry name" value="CARBONIC ANHYDRASE"/>
    <property type="match status" value="1"/>
</dbReference>
<dbReference type="GO" id="GO:0008270">
    <property type="term" value="F:zinc ion binding"/>
    <property type="evidence" value="ECO:0007669"/>
    <property type="project" value="InterPro"/>
</dbReference>
<evidence type="ECO:0000256" key="1">
    <source>
        <dbReference type="ARBA" id="ARBA00006217"/>
    </source>
</evidence>
<dbReference type="GO" id="GO:0004089">
    <property type="term" value="F:carbonate dehydratase activity"/>
    <property type="evidence" value="ECO:0007669"/>
    <property type="project" value="UniProtKB-EC"/>
</dbReference>
<keyword evidence="8" id="KW-1185">Reference proteome</keyword>
<sequence length="187" mass="20646">MPLIKKILNHNLQFTSEINANPVEEAVKPSKYPNQQLAIITCMDTRLIGYLESAIGISCGQAKVIKNAGNIVSDQFGETIKSIIISIYELAVKEIIIIGHTDCGMTSITPHSLINKMLARGITADSIESIRTDLTNWVESFHNPTDNIRKAVSLIKNNPFIPNEILVHGLLFSLEKGTVEVIIHDKT</sequence>
<dbReference type="PANTHER" id="PTHR43175:SF3">
    <property type="entry name" value="CARBON DISULFIDE HYDROLASE"/>
    <property type="match status" value="1"/>
</dbReference>